<keyword evidence="8" id="KW-0460">Magnesium</keyword>
<dbReference type="GO" id="GO:0016779">
    <property type="term" value="F:nucleotidyltransferase activity"/>
    <property type="evidence" value="ECO:0007669"/>
    <property type="project" value="UniProtKB-KW"/>
</dbReference>
<evidence type="ECO:0000259" key="9">
    <source>
        <dbReference type="Pfam" id="PF03281"/>
    </source>
</evidence>
<feature type="domain" description="Mab-21-like nucleotidyltransferase" evidence="9">
    <location>
        <begin position="76"/>
        <end position="201"/>
    </location>
</feature>
<gene>
    <name evidence="11" type="ORF">pdam_00014148</name>
</gene>
<dbReference type="GO" id="GO:0005524">
    <property type="term" value="F:ATP binding"/>
    <property type="evidence" value="ECO:0007669"/>
    <property type="project" value="UniProtKB-KW"/>
</dbReference>
<evidence type="ECO:0000256" key="2">
    <source>
        <dbReference type="ARBA" id="ARBA00008307"/>
    </source>
</evidence>
<keyword evidence="7" id="KW-0067">ATP-binding</keyword>
<dbReference type="PANTHER" id="PTHR10656">
    <property type="entry name" value="CELL FATE DETERMINING PROTEIN MAB21-RELATED"/>
    <property type="match status" value="1"/>
</dbReference>
<protein>
    <submittedName>
        <fullName evidence="11">Uncharacterized protein</fullName>
    </submittedName>
</protein>
<evidence type="ECO:0000256" key="6">
    <source>
        <dbReference type="ARBA" id="ARBA00022741"/>
    </source>
</evidence>
<keyword evidence="12" id="KW-1185">Reference proteome</keyword>
<evidence type="ECO:0000256" key="8">
    <source>
        <dbReference type="ARBA" id="ARBA00022842"/>
    </source>
</evidence>
<dbReference type="InterPro" id="IPR046903">
    <property type="entry name" value="Mab-21-like_nuc_Trfase"/>
</dbReference>
<keyword evidence="3" id="KW-0808">Transferase</keyword>
<dbReference type="EMBL" id="RCHS01003297">
    <property type="protein sequence ID" value="RMX42755.1"/>
    <property type="molecule type" value="Genomic_DNA"/>
</dbReference>
<dbReference type="SMART" id="SM01265">
    <property type="entry name" value="Mab-21"/>
    <property type="match status" value="1"/>
</dbReference>
<dbReference type="InterPro" id="IPR024810">
    <property type="entry name" value="MAB21L/cGLR"/>
</dbReference>
<sequence>MKKKKKKRRNFRPQTINASSLTKKLRDFSVKYVKISEESTTRARTLVKDYIEGQVTAFFRDHSVIEILKLEYTGSFYEGLETGAADETDIMVILKTPSTGIEVIQSQFPGYVHLRASSVQMFKEYLTVEGYINAKKLRNNWFYSLVHLAVNNIKPKSPYSEVRLVRRRHGPAVQVDIFKKGSDEKFLSVDLVPSLQVEESWYVPKPFTGKRYLLKNECLWRKTFSPKEKQLLASMDKEDQGCRHELLQIVKTAVKRPVTSLPLDSYHLKTAFMHYIKRGDLDWVSGDALGKNFVGFLRELQSHMASRNLPHYWLDDVNVLDDFKKGVVQQMAYRLRSILNSEARLNKILK</sequence>
<evidence type="ECO:0000256" key="1">
    <source>
        <dbReference type="ARBA" id="ARBA00001946"/>
    </source>
</evidence>
<evidence type="ECO:0000313" key="12">
    <source>
        <dbReference type="Proteomes" id="UP000275408"/>
    </source>
</evidence>
<dbReference type="Proteomes" id="UP000275408">
    <property type="component" value="Unassembled WGS sequence"/>
</dbReference>
<evidence type="ECO:0000313" key="11">
    <source>
        <dbReference type="EMBL" id="RMX42755.1"/>
    </source>
</evidence>
<feature type="domain" description="Mab-21-like HhH/H2TH-like" evidence="10">
    <location>
        <begin position="242"/>
        <end position="335"/>
    </location>
</feature>
<dbReference type="OrthoDB" id="6054650at2759"/>
<dbReference type="PANTHER" id="PTHR10656:SF42">
    <property type="entry name" value="CYCLIC GMP-AMP SYNTHASE-LIKE PROTEIN-RELATED"/>
    <property type="match status" value="1"/>
</dbReference>
<organism evidence="11 12">
    <name type="scientific">Pocillopora damicornis</name>
    <name type="common">Cauliflower coral</name>
    <name type="synonym">Millepora damicornis</name>
    <dbReference type="NCBI Taxonomy" id="46731"/>
    <lineage>
        <taxon>Eukaryota</taxon>
        <taxon>Metazoa</taxon>
        <taxon>Cnidaria</taxon>
        <taxon>Anthozoa</taxon>
        <taxon>Hexacorallia</taxon>
        <taxon>Scleractinia</taxon>
        <taxon>Astrocoeniina</taxon>
        <taxon>Pocilloporidae</taxon>
        <taxon>Pocillopora</taxon>
    </lineage>
</organism>
<dbReference type="GO" id="GO:0046872">
    <property type="term" value="F:metal ion binding"/>
    <property type="evidence" value="ECO:0007669"/>
    <property type="project" value="UniProtKB-KW"/>
</dbReference>
<evidence type="ECO:0000256" key="3">
    <source>
        <dbReference type="ARBA" id="ARBA00022679"/>
    </source>
</evidence>
<keyword evidence="6" id="KW-0547">Nucleotide-binding</keyword>
<dbReference type="Pfam" id="PF03281">
    <property type="entry name" value="Mab-21"/>
    <property type="match status" value="1"/>
</dbReference>
<dbReference type="Pfam" id="PF20266">
    <property type="entry name" value="Mab-21_C"/>
    <property type="match status" value="1"/>
</dbReference>
<keyword evidence="5" id="KW-0479">Metal-binding</keyword>
<name>A0A3M6TMW6_POCDA</name>
<proteinExistence type="inferred from homology"/>
<dbReference type="Gene3D" id="3.30.460.90">
    <property type="match status" value="1"/>
</dbReference>
<comment type="similarity">
    <text evidence="2">Belongs to the mab-21 family.</text>
</comment>
<comment type="cofactor">
    <cofactor evidence="1">
        <name>Mg(2+)</name>
        <dbReference type="ChEBI" id="CHEBI:18420"/>
    </cofactor>
</comment>
<dbReference type="InterPro" id="IPR046906">
    <property type="entry name" value="Mab-21_HhH/H2TH-like"/>
</dbReference>
<evidence type="ECO:0000256" key="5">
    <source>
        <dbReference type="ARBA" id="ARBA00022723"/>
    </source>
</evidence>
<comment type="caution">
    <text evidence="11">The sequence shown here is derived from an EMBL/GenBank/DDBJ whole genome shotgun (WGS) entry which is preliminary data.</text>
</comment>
<keyword evidence="4" id="KW-0548">Nucleotidyltransferase</keyword>
<accession>A0A3M6TMW6</accession>
<evidence type="ECO:0000259" key="10">
    <source>
        <dbReference type="Pfam" id="PF20266"/>
    </source>
</evidence>
<reference evidence="11 12" key="1">
    <citation type="journal article" date="2018" name="Sci. Rep.">
        <title>Comparative analysis of the Pocillopora damicornis genome highlights role of immune system in coral evolution.</title>
        <authorList>
            <person name="Cunning R."/>
            <person name="Bay R.A."/>
            <person name="Gillette P."/>
            <person name="Baker A.C."/>
            <person name="Traylor-Knowles N."/>
        </authorList>
    </citation>
    <scope>NUCLEOTIDE SEQUENCE [LARGE SCALE GENOMIC DNA]</scope>
    <source>
        <strain evidence="11">RSMAS</strain>
        <tissue evidence="11">Whole animal</tissue>
    </source>
</reference>
<evidence type="ECO:0000256" key="4">
    <source>
        <dbReference type="ARBA" id="ARBA00022695"/>
    </source>
</evidence>
<evidence type="ECO:0000256" key="7">
    <source>
        <dbReference type="ARBA" id="ARBA00022840"/>
    </source>
</evidence>
<dbReference type="AlphaFoldDB" id="A0A3M6TMW6"/>